<dbReference type="PANTHER" id="PTHR24206">
    <property type="entry name" value="OS06G0237300 PROTEIN"/>
    <property type="match status" value="1"/>
</dbReference>
<dbReference type="Proteomes" id="UP001058974">
    <property type="component" value="Chromosome 7"/>
</dbReference>
<dbReference type="GO" id="GO:0005856">
    <property type="term" value="C:cytoskeleton"/>
    <property type="evidence" value="ECO:0007669"/>
    <property type="project" value="UniProtKB-SubCell"/>
</dbReference>
<proteinExistence type="predicted"/>
<dbReference type="AlphaFoldDB" id="A0A9D4ZSJ9"/>
<evidence type="ECO:0000256" key="7">
    <source>
        <dbReference type="ARBA" id="ARBA00023212"/>
    </source>
</evidence>
<dbReference type="GO" id="GO:0051015">
    <property type="term" value="F:actin filament binding"/>
    <property type="evidence" value="ECO:0007669"/>
    <property type="project" value="UniProtKB-ARBA"/>
</dbReference>
<keyword evidence="3 8" id="KW-0479">Metal-binding</keyword>
<keyword evidence="4 8" id="KW-0862">Zinc</keyword>
<feature type="domain" description="LIM zinc-binding" evidence="10">
    <location>
        <begin position="98"/>
        <end position="158"/>
    </location>
</feature>
<protein>
    <submittedName>
        <fullName evidence="11">LIM domain-containing protein WLIM2b</fullName>
    </submittedName>
</protein>
<keyword evidence="12" id="KW-1185">Reference proteome</keyword>
<evidence type="ECO:0000313" key="11">
    <source>
        <dbReference type="EMBL" id="KAI5383767.1"/>
    </source>
</evidence>
<dbReference type="Gene3D" id="2.10.110.10">
    <property type="entry name" value="Cysteine Rich Protein"/>
    <property type="match status" value="2"/>
</dbReference>
<sequence length="212" mass="23354">MSFSGTQQKCKTCDKTVHLVDTLSADGNVYHKNCFRCHQCNGLLAMSSYTSNEGILYCKTHAEQLLKDSALKKSPSGKPSELPRAPSKLSAFFSGTQEKCSSCKKTVYPLEKLTVEGEFYHKSCFRCTHAGCFLSPSSYAALDGYIYCKPHFSQLFKAKGSYSYLSKQASLKKSEEALQQAAEEKSGDNSEAASDAETKEEQQDPADVTEEV</sequence>
<keyword evidence="7" id="KW-0206">Cytoskeleton</keyword>
<gene>
    <name evidence="11" type="ORF">KIW84_070939</name>
</gene>
<dbReference type="EMBL" id="JAMSHJ010000007">
    <property type="protein sequence ID" value="KAI5383767.1"/>
    <property type="molecule type" value="Genomic_DNA"/>
</dbReference>
<evidence type="ECO:0000259" key="10">
    <source>
        <dbReference type="PROSITE" id="PS50023"/>
    </source>
</evidence>
<feature type="compositionally biased region" description="Acidic residues" evidence="9">
    <location>
        <begin position="203"/>
        <end position="212"/>
    </location>
</feature>
<keyword evidence="7" id="KW-0963">Cytoplasm</keyword>
<dbReference type="InterPro" id="IPR001781">
    <property type="entry name" value="Znf_LIM"/>
</dbReference>
<evidence type="ECO:0000256" key="8">
    <source>
        <dbReference type="PROSITE-ProRule" id="PRU00125"/>
    </source>
</evidence>
<evidence type="ECO:0000256" key="1">
    <source>
        <dbReference type="ARBA" id="ARBA00004245"/>
    </source>
</evidence>
<evidence type="ECO:0000256" key="9">
    <source>
        <dbReference type="SAM" id="MobiDB-lite"/>
    </source>
</evidence>
<dbReference type="FunFam" id="2.10.110.10:FF:000002">
    <property type="entry name" value="LIM domain and actin-binding 1"/>
    <property type="match status" value="2"/>
</dbReference>
<keyword evidence="5 8" id="KW-0440">LIM domain</keyword>
<dbReference type="SMART" id="SM00132">
    <property type="entry name" value="LIM"/>
    <property type="match status" value="2"/>
</dbReference>
<evidence type="ECO:0000313" key="12">
    <source>
        <dbReference type="Proteomes" id="UP001058974"/>
    </source>
</evidence>
<keyword evidence="6" id="KW-0009">Actin-binding</keyword>
<organism evidence="11 12">
    <name type="scientific">Pisum sativum</name>
    <name type="common">Garden pea</name>
    <name type="synonym">Lathyrus oleraceus</name>
    <dbReference type="NCBI Taxonomy" id="3888"/>
    <lineage>
        <taxon>Eukaryota</taxon>
        <taxon>Viridiplantae</taxon>
        <taxon>Streptophyta</taxon>
        <taxon>Embryophyta</taxon>
        <taxon>Tracheophyta</taxon>
        <taxon>Spermatophyta</taxon>
        <taxon>Magnoliopsida</taxon>
        <taxon>eudicotyledons</taxon>
        <taxon>Gunneridae</taxon>
        <taxon>Pentapetalae</taxon>
        <taxon>rosids</taxon>
        <taxon>fabids</taxon>
        <taxon>Fabales</taxon>
        <taxon>Fabaceae</taxon>
        <taxon>Papilionoideae</taxon>
        <taxon>50 kb inversion clade</taxon>
        <taxon>NPAAA clade</taxon>
        <taxon>Hologalegina</taxon>
        <taxon>IRL clade</taxon>
        <taxon>Fabeae</taxon>
        <taxon>Lathyrus</taxon>
    </lineage>
</organism>
<comment type="subunit">
    <text evidence="2">Interacts with F-actin.</text>
</comment>
<dbReference type="SUPFAM" id="SSF57716">
    <property type="entry name" value="Glucocorticoid receptor-like (DNA-binding domain)"/>
    <property type="match status" value="4"/>
</dbReference>
<dbReference type="GO" id="GO:0046872">
    <property type="term" value="F:metal ion binding"/>
    <property type="evidence" value="ECO:0007669"/>
    <property type="project" value="UniProtKB-KW"/>
</dbReference>
<name>A0A9D4ZSJ9_PEA</name>
<feature type="region of interest" description="Disordered" evidence="9">
    <location>
        <begin position="175"/>
        <end position="212"/>
    </location>
</feature>
<evidence type="ECO:0000256" key="4">
    <source>
        <dbReference type="ARBA" id="ARBA00022833"/>
    </source>
</evidence>
<dbReference type="PROSITE" id="PS00478">
    <property type="entry name" value="LIM_DOMAIN_1"/>
    <property type="match status" value="1"/>
</dbReference>
<reference evidence="11 12" key="1">
    <citation type="journal article" date="2022" name="Nat. Genet.">
        <title>Improved pea reference genome and pan-genome highlight genomic features and evolutionary characteristics.</title>
        <authorList>
            <person name="Yang T."/>
            <person name="Liu R."/>
            <person name="Luo Y."/>
            <person name="Hu S."/>
            <person name="Wang D."/>
            <person name="Wang C."/>
            <person name="Pandey M.K."/>
            <person name="Ge S."/>
            <person name="Xu Q."/>
            <person name="Li N."/>
            <person name="Li G."/>
            <person name="Huang Y."/>
            <person name="Saxena R.K."/>
            <person name="Ji Y."/>
            <person name="Li M."/>
            <person name="Yan X."/>
            <person name="He Y."/>
            <person name="Liu Y."/>
            <person name="Wang X."/>
            <person name="Xiang C."/>
            <person name="Varshney R.K."/>
            <person name="Ding H."/>
            <person name="Gao S."/>
            <person name="Zong X."/>
        </authorList>
    </citation>
    <scope>NUCLEOTIDE SEQUENCE [LARGE SCALE GENOMIC DNA]</scope>
    <source>
        <strain evidence="11 12">cv. Zhongwan 6</strain>
    </source>
</reference>
<feature type="compositionally biased region" description="Basic and acidic residues" evidence="9">
    <location>
        <begin position="175"/>
        <end position="188"/>
    </location>
</feature>
<evidence type="ECO:0000256" key="6">
    <source>
        <dbReference type="ARBA" id="ARBA00023203"/>
    </source>
</evidence>
<dbReference type="Gramene" id="PSAT_LOCUS32963_t1">
    <property type="protein sequence ID" value="CAL5214766.1"/>
    <property type="gene ID" value="PSAT_LOCUS32963"/>
</dbReference>
<comment type="caution">
    <text evidence="11">The sequence shown here is derived from an EMBL/GenBank/DDBJ whole genome shotgun (WGS) entry which is preliminary data.</text>
</comment>
<comment type="subcellular location">
    <subcellularLocation>
        <location evidence="1">Cytoplasm</location>
        <location evidence="1">Cytoskeleton</location>
    </subcellularLocation>
</comment>
<dbReference type="PROSITE" id="PS50023">
    <property type="entry name" value="LIM_DOMAIN_2"/>
    <property type="match status" value="2"/>
</dbReference>
<dbReference type="OrthoDB" id="6129702at2759"/>
<evidence type="ECO:0000256" key="3">
    <source>
        <dbReference type="ARBA" id="ARBA00022723"/>
    </source>
</evidence>
<dbReference type="Pfam" id="PF00412">
    <property type="entry name" value="LIM"/>
    <property type="match status" value="2"/>
</dbReference>
<evidence type="ECO:0000256" key="5">
    <source>
        <dbReference type="ARBA" id="ARBA00023038"/>
    </source>
</evidence>
<feature type="domain" description="LIM zinc-binding" evidence="10">
    <location>
        <begin position="8"/>
        <end position="68"/>
    </location>
</feature>
<dbReference type="GO" id="GO:0051017">
    <property type="term" value="P:actin filament bundle assembly"/>
    <property type="evidence" value="ECO:0007669"/>
    <property type="project" value="UniProtKB-ARBA"/>
</dbReference>
<dbReference type="Gramene" id="Psat07G0093900-T1">
    <property type="protein sequence ID" value="KAI5383767.1"/>
    <property type="gene ID" value="KIW84_070939"/>
</dbReference>
<accession>A0A9D4ZSJ9</accession>
<evidence type="ECO:0000256" key="2">
    <source>
        <dbReference type="ARBA" id="ARBA00011385"/>
    </source>
</evidence>